<feature type="transmembrane region" description="Helical" evidence="1">
    <location>
        <begin position="51"/>
        <end position="72"/>
    </location>
</feature>
<protein>
    <recommendedName>
        <fullName evidence="4">Integral membrane protein</fullName>
    </recommendedName>
</protein>
<accession>A0A9X5FKD2</accession>
<dbReference type="RefSeq" id="WP_168447759.1">
    <property type="nucleotide sequence ID" value="NZ_JAAXOW010000003.1"/>
</dbReference>
<organism evidence="2 3">
    <name type="scientific">Sanguibacter hominis ATCC BAA-789</name>
    <dbReference type="NCBI Taxonomy" id="1312740"/>
    <lineage>
        <taxon>Bacteria</taxon>
        <taxon>Bacillati</taxon>
        <taxon>Actinomycetota</taxon>
        <taxon>Actinomycetes</taxon>
        <taxon>Micrococcales</taxon>
        <taxon>Sanguibacteraceae</taxon>
        <taxon>Sanguibacter</taxon>
    </lineage>
</organism>
<keyword evidence="1" id="KW-0812">Transmembrane</keyword>
<dbReference type="Proteomes" id="UP000774283">
    <property type="component" value="Unassembled WGS sequence"/>
</dbReference>
<dbReference type="AlphaFoldDB" id="A0A9X5FKD2"/>
<gene>
    <name evidence="2" type="ORF">HF995_10535</name>
</gene>
<reference evidence="2 3" key="1">
    <citation type="submission" date="2020-04" db="EMBL/GenBank/DDBJ databases">
        <title>MicrobeNet Type strains.</title>
        <authorList>
            <person name="Nicholson A.C."/>
        </authorList>
    </citation>
    <scope>NUCLEOTIDE SEQUENCE [LARGE SCALE GENOMIC DNA]</scope>
    <source>
        <strain evidence="2 3">ATCC BAA-789</strain>
    </source>
</reference>
<feature type="transmembrane region" description="Helical" evidence="1">
    <location>
        <begin position="84"/>
        <end position="102"/>
    </location>
</feature>
<evidence type="ECO:0000256" key="1">
    <source>
        <dbReference type="SAM" id="Phobius"/>
    </source>
</evidence>
<comment type="caution">
    <text evidence="2">The sequence shown here is derived from an EMBL/GenBank/DDBJ whole genome shotgun (WGS) entry which is preliminary data.</text>
</comment>
<feature type="transmembrane region" description="Helical" evidence="1">
    <location>
        <begin position="108"/>
        <end position="129"/>
    </location>
</feature>
<evidence type="ECO:0008006" key="4">
    <source>
        <dbReference type="Google" id="ProtNLM"/>
    </source>
</evidence>
<evidence type="ECO:0000313" key="2">
    <source>
        <dbReference type="EMBL" id="NKX93698.1"/>
    </source>
</evidence>
<evidence type="ECO:0000313" key="3">
    <source>
        <dbReference type="Proteomes" id="UP000774283"/>
    </source>
</evidence>
<dbReference type="EMBL" id="JAAXOW010000003">
    <property type="protein sequence ID" value="NKX93698.1"/>
    <property type="molecule type" value="Genomic_DNA"/>
</dbReference>
<sequence>MHRSPLDESPAPPVVPQALRVVLAAVVVEVVALVAAGGFTLIELVRGNGSAGINIFLAAFAWALAAVLLAAVRGLRDGRRWGRSPVITWQLFQAVIAITWLQAALNPFAVGLLVLALGIVVGLLLPPVVEATTRDARTPDA</sequence>
<name>A0A9X5FKD2_9MICO</name>
<proteinExistence type="predicted"/>
<feature type="transmembrane region" description="Helical" evidence="1">
    <location>
        <begin position="21"/>
        <end position="45"/>
    </location>
</feature>
<keyword evidence="1" id="KW-0472">Membrane</keyword>
<keyword evidence="1" id="KW-1133">Transmembrane helix</keyword>
<keyword evidence="3" id="KW-1185">Reference proteome</keyword>